<evidence type="ECO:0000313" key="2">
    <source>
        <dbReference type="Proteomes" id="UP000821866"/>
    </source>
</evidence>
<dbReference type="AlphaFoldDB" id="A0A9J6F454"/>
<keyword evidence="2" id="KW-1185">Reference proteome</keyword>
<proteinExistence type="predicted"/>
<reference evidence="1" key="1">
    <citation type="journal article" date="2020" name="Cell">
        <title>Large-Scale Comparative Analyses of Tick Genomes Elucidate Their Genetic Diversity and Vector Capacities.</title>
        <authorList>
            <consortium name="Tick Genome and Microbiome Consortium (TIGMIC)"/>
            <person name="Jia N."/>
            <person name="Wang J."/>
            <person name="Shi W."/>
            <person name="Du L."/>
            <person name="Sun Y."/>
            <person name="Zhan W."/>
            <person name="Jiang J.F."/>
            <person name="Wang Q."/>
            <person name="Zhang B."/>
            <person name="Ji P."/>
            <person name="Bell-Sakyi L."/>
            <person name="Cui X.M."/>
            <person name="Yuan T.T."/>
            <person name="Jiang B.G."/>
            <person name="Yang W.F."/>
            <person name="Lam T.T."/>
            <person name="Chang Q.C."/>
            <person name="Ding S.J."/>
            <person name="Wang X.J."/>
            <person name="Zhu J.G."/>
            <person name="Ruan X.D."/>
            <person name="Zhao L."/>
            <person name="Wei J.T."/>
            <person name="Ye R.Z."/>
            <person name="Que T.C."/>
            <person name="Du C.H."/>
            <person name="Zhou Y.H."/>
            <person name="Cheng J.X."/>
            <person name="Dai P.F."/>
            <person name="Guo W.B."/>
            <person name="Han X.H."/>
            <person name="Huang E.J."/>
            <person name="Li L.F."/>
            <person name="Wei W."/>
            <person name="Gao Y.C."/>
            <person name="Liu J.Z."/>
            <person name="Shao H.Z."/>
            <person name="Wang X."/>
            <person name="Wang C.C."/>
            <person name="Yang T.C."/>
            <person name="Huo Q.B."/>
            <person name="Li W."/>
            <person name="Chen H.Y."/>
            <person name="Chen S.E."/>
            <person name="Zhou L.G."/>
            <person name="Ni X.B."/>
            <person name="Tian J.H."/>
            <person name="Sheng Y."/>
            <person name="Liu T."/>
            <person name="Pan Y.S."/>
            <person name="Xia L.Y."/>
            <person name="Li J."/>
            <person name="Zhao F."/>
            <person name="Cao W.C."/>
        </authorList>
    </citation>
    <scope>NUCLEOTIDE SEQUENCE</scope>
    <source>
        <strain evidence="1">Rmic-2018</strain>
    </source>
</reference>
<protein>
    <submittedName>
        <fullName evidence="1">Uncharacterized protein</fullName>
    </submittedName>
</protein>
<sequence length="226" mass="24563">MGLAPVPSHPPSMMMAVPQVTARSHWIRVAFRLAGRSKEGEIKTRRAVCDGLLFFSRERATARKRPMIRYKQNSHWLHLLLWASSEVERSAAGCSASLSHARLFVPVRLESARATKPVSSVASPPKQRQGRLPRISHRLGRRSAGLFCRARGLSPKGFVSTIRVRAARSSASAATHEYARSAAGGLLLVAHAGQFCCDCVGRVGGNALGGDKWLFISAARQAVRTS</sequence>
<comment type="caution">
    <text evidence="1">The sequence shown here is derived from an EMBL/GenBank/DDBJ whole genome shotgun (WGS) entry which is preliminary data.</text>
</comment>
<reference evidence="1" key="2">
    <citation type="submission" date="2021-09" db="EMBL/GenBank/DDBJ databases">
        <authorList>
            <person name="Jia N."/>
            <person name="Wang J."/>
            <person name="Shi W."/>
            <person name="Du L."/>
            <person name="Sun Y."/>
            <person name="Zhan W."/>
            <person name="Jiang J."/>
            <person name="Wang Q."/>
            <person name="Zhang B."/>
            <person name="Ji P."/>
            <person name="Sakyi L.B."/>
            <person name="Cui X."/>
            <person name="Yuan T."/>
            <person name="Jiang B."/>
            <person name="Yang W."/>
            <person name="Lam T.T.-Y."/>
            <person name="Chang Q."/>
            <person name="Ding S."/>
            <person name="Wang X."/>
            <person name="Zhu J."/>
            <person name="Ruan X."/>
            <person name="Zhao L."/>
            <person name="Wei J."/>
            <person name="Que T."/>
            <person name="Du C."/>
            <person name="Cheng J."/>
            <person name="Dai P."/>
            <person name="Han X."/>
            <person name="Huang E."/>
            <person name="Gao Y."/>
            <person name="Liu J."/>
            <person name="Shao H."/>
            <person name="Ye R."/>
            <person name="Li L."/>
            <person name="Wei W."/>
            <person name="Wang X."/>
            <person name="Wang C."/>
            <person name="Huo Q."/>
            <person name="Li W."/>
            <person name="Guo W."/>
            <person name="Chen H."/>
            <person name="Chen S."/>
            <person name="Zhou L."/>
            <person name="Zhou L."/>
            <person name="Ni X."/>
            <person name="Tian J."/>
            <person name="Zhou Y."/>
            <person name="Sheng Y."/>
            <person name="Liu T."/>
            <person name="Pan Y."/>
            <person name="Xia L."/>
            <person name="Li J."/>
            <person name="Zhao F."/>
            <person name="Cao W."/>
        </authorList>
    </citation>
    <scope>NUCLEOTIDE SEQUENCE</scope>
    <source>
        <strain evidence="1">Rmic-2018</strain>
        <tissue evidence="1">Larvae</tissue>
    </source>
</reference>
<dbReference type="Proteomes" id="UP000821866">
    <property type="component" value="Chromosome 1"/>
</dbReference>
<organism evidence="1 2">
    <name type="scientific">Rhipicephalus microplus</name>
    <name type="common">Cattle tick</name>
    <name type="synonym">Boophilus microplus</name>
    <dbReference type="NCBI Taxonomy" id="6941"/>
    <lineage>
        <taxon>Eukaryota</taxon>
        <taxon>Metazoa</taxon>
        <taxon>Ecdysozoa</taxon>
        <taxon>Arthropoda</taxon>
        <taxon>Chelicerata</taxon>
        <taxon>Arachnida</taxon>
        <taxon>Acari</taxon>
        <taxon>Parasitiformes</taxon>
        <taxon>Ixodida</taxon>
        <taxon>Ixodoidea</taxon>
        <taxon>Ixodidae</taxon>
        <taxon>Rhipicephalinae</taxon>
        <taxon>Rhipicephalus</taxon>
        <taxon>Boophilus</taxon>
    </lineage>
</organism>
<evidence type="ECO:0000313" key="1">
    <source>
        <dbReference type="EMBL" id="KAH8041279.1"/>
    </source>
</evidence>
<accession>A0A9J6F454</accession>
<gene>
    <name evidence="1" type="ORF">HPB51_014560</name>
</gene>
<name>A0A9J6F454_RHIMP</name>
<dbReference type="EMBL" id="JABSTU010000001">
    <property type="protein sequence ID" value="KAH8041279.1"/>
    <property type="molecule type" value="Genomic_DNA"/>
</dbReference>